<dbReference type="EMBL" id="CP036426">
    <property type="protein sequence ID" value="QDV35849.1"/>
    <property type="molecule type" value="Genomic_DNA"/>
</dbReference>
<dbReference type="EC" id="2.7.11.1" evidence="6"/>
<dbReference type="Proteomes" id="UP000317835">
    <property type="component" value="Chromosome"/>
</dbReference>
<name>A0A518H4T0_9BACT</name>
<dbReference type="InterPro" id="IPR008271">
    <property type="entry name" value="Ser/Thr_kinase_AS"/>
</dbReference>
<dbReference type="PROSITE" id="PS50294">
    <property type="entry name" value="WD_REPEATS_REGION"/>
    <property type="match status" value="4"/>
</dbReference>
<dbReference type="AlphaFoldDB" id="A0A518H4T0"/>
<organism evidence="6 7">
    <name type="scientific">Tautonia plasticadhaerens</name>
    <dbReference type="NCBI Taxonomy" id="2527974"/>
    <lineage>
        <taxon>Bacteria</taxon>
        <taxon>Pseudomonadati</taxon>
        <taxon>Planctomycetota</taxon>
        <taxon>Planctomycetia</taxon>
        <taxon>Isosphaerales</taxon>
        <taxon>Isosphaeraceae</taxon>
        <taxon>Tautonia</taxon>
    </lineage>
</organism>
<dbReference type="PANTHER" id="PTHR19879">
    <property type="entry name" value="TRANSCRIPTION INITIATION FACTOR TFIID"/>
    <property type="match status" value="1"/>
</dbReference>
<dbReference type="PROSITE" id="PS00678">
    <property type="entry name" value="WD_REPEATS_1"/>
    <property type="match status" value="1"/>
</dbReference>
<dbReference type="PROSITE" id="PS50082">
    <property type="entry name" value="WD_REPEATS_2"/>
    <property type="match status" value="4"/>
</dbReference>
<keyword evidence="6" id="KW-0418">Kinase</keyword>
<keyword evidence="6" id="KW-0808">Transferase</keyword>
<dbReference type="SUPFAM" id="SSF56112">
    <property type="entry name" value="Protein kinase-like (PK-like)"/>
    <property type="match status" value="1"/>
</dbReference>
<dbReference type="InterPro" id="IPR001680">
    <property type="entry name" value="WD40_rpt"/>
</dbReference>
<dbReference type="SUPFAM" id="SSF101908">
    <property type="entry name" value="Putative isomerase YbhE"/>
    <property type="match status" value="1"/>
</dbReference>
<evidence type="ECO:0000256" key="3">
    <source>
        <dbReference type="PROSITE-ProRule" id="PRU00221"/>
    </source>
</evidence>
<dbReference type="Pfam" id="PF10647">
    <property type="entry name" value="Gmad1"/>
    <property type="match status" value="1"/>
</dbReference>
<feature type="repeat" description="WD" evidence="3">
    <location>
        <begin position="947"/>
        <end position="988"/>
    </location>
</feature>
<evidence type="ECO:0000313" key="7">
    <source>
        <dbReference type="Proteomes" id="UP000317835"/>
    </source>
</evidence>
<dbReference type="SUPFAM" id="SSF82171">
    <property type="entry name" value="DPP6 N-terminal domain-like"/>
    <property type="match status" value="1"/>
</dbReference>
<accession>A0A518H4T0</accession>
<dbReference type="RefSeq" id="WP_145271717.1">
    <property type="nucleotide sequence ID" value="NZ_CP036426.1"/>
</dbReference>
<keyword evidence="1 3" id="KW-0853">WD repeat</keyword>
<dbReference type="SMART" id="SM00220">
    <property type="entry name" value="S_TKc"/>
    <property type="match status" value="1"/>
</dbReference>
<dbReference type="SUPFAM" id="SSF50978">
    <property type="entry name" value="WD40 repeat-like"/>
    <property type="match status" value="1"/>
</dbReference>
<evidence type="ECO:0000256" key="4">
    <source>
        <dbReference type="SAM" id="MobiDB-lite"/>
    </source>
</evidence>
<dbReference type="Gene3D" id="2.130.10.10">
    <property type="entry name" value="YVTN repeat-like/Quinoprotein amine dehydrogenase"/>
    <property type="match status" value="4"/>
</dbReference>
<feature type="compositionally biased region" description="Acidic residues" evidence="4">
    <location>
        <begin position="1"/>
        <end position="14"/>
    </location>
</feature>
<protein>
    <submittedName>
        <fullName evidence="6">Serine/threonine-protein kinase PknB</fullName>
        <ecNumber evidence="6">2.7.11.1</ecNumber>
    </submittedName>
</protein>
<dbReference type="InterPro" id="IPR036322">
    <property type="entry name" value="WD40_repeat_dom_sf"/>
</dbReference>
<gene>
    <name evidence="6" type="primary">pknB_17</name>
    <name evidence="6" type="ORF">ElP_37570</name>
</gene>
<feature type="region of interest" description="Disordered" evidence="4">
    <location>
        <begin position="1"/>
        <end position="36"/>
    </location>
</feature>
<dbReference type="InterPro" id="IPR000719">
    <property type="entry name" value="Prot_kinase_dom"/>
</dbReference>
<keyword evidence="2" id="KW-0677">Repeat</keyword>
<feature type="repeat" description="WD" evidence="3">
    <location>
        <begin position="989"/>
        <end position="1024"/>
    </location>
</feature>
<sequence length="1155" mass="122771">MSRDDTDTDLDSEPAPDWSSSLPTSPIGDESPPRDLHGLVSLLKSLDRAGTIGPLGAGPAGPDGESTALLLELGECLRQAIGTWPRPRDRGEGGPRRIGRFELLEERGRGGFGIVYRAFDPLLRRVVALKVPKVEGLALPELRRRFLREARAAGALEHPNIVPVFEAGEDGPLCFLAAAFVDGPTLSAWLRQRIDPLPPGDAAALTAEMAEAVQHAHDRGVLHRDLKPGNVLLQGVDGGGVNPGLPTPRLADFGLAKLIREAGEESRSGVPMGSPSYMSPEQAAGRHREVGPAADVYGLGAILYEILTGRPPFRGECQMETIALVLSEEPVPPRLLRPGLPRDLETICLTCLRKEPARRYESASALAADLRRWLAGEPISARPASASEHLRLWARRRPLRASGLALLATLATLAFGVLVARDAVLSSHRLELERIASRETHQREIADRRFGAARLKQADDALNRGEVERAMDILDDLRHLQDGPGAGGFVRDYLRLQAGREIDALRGHRRRVIQLAVDPREGAVASVGKGETLILHRPEDPDAPIELTGAIRGATYPVFSPDGRLVASNETDGTGVDRRLGLAMWDGLTGRFLCRFAPDEAEGPPLGFGFPAADLFAGAWAAVGGGKFLRVWSVVEPERPVPVATIPVAEDACIALGGLVVEAAPGRLALLDPRDGRPIRALPAPPGRPIAVSVSLDGGTLAVCDDRGEFSLRCATTGAILSRATAATPLTRPVVSACGAAAALVDQDGAVTVLRRSGGEPLVLRAADRRVRGTVARVALSPDGLLLALSFWNTTGYLEPTTIRCSRVGSVLATYPDGDRAVSDLAFSPDGRSVIIATGQDLRRWKLDPPAVPPQPAGHLDEAWGVAFSPDGLLLATGSDTPDDPSTLKLWDVATGRLVRGWDAHGWGTVCALAFSPCGGLLASAGLEAGENLRLWDPGTGDLVADLVGHADKVRTVAFSPDGCLLASSGSDRTIQVWDVGSRRRLMVLSGSGETVRRVAFGPDGRSLASCDNGGVVRLWDLETRTGRVVLDRSDAYTTLEFSPDGRLLAVADEAGAVHLLDTETWTRSDVLRGDEGEILALAFSPDGRALAAAGVSRTIRVWDPVAGQEVLTLEGHQQQVNALAFSPDGRTLVSSCHDGSVRLWRSAPESDPSG</sequence>
<dbReference type="GO" id="GO:0005524">
    <property type="term" value="F:ATP binding"/>
    <property type="evidence" value="ECO:0007669"/>
    <property type="project" value="InterPro"/>
</dbReference>
<proteinExistence type="predicted"/>
<dbReference type="Gene3D" id="1.10.510.10">
    <property type="entry name" value="Transferase(Phosphotransferase) domain 1"/>
    <property type="match status" value="1"/>
</dbReference>
<dbReference type="CDD" id="cd14014">
    <property type="entry name" value="STKc_PknB_like"/>
    <property type="match status" value="1"/>
</dbReference>
<dbReference type="Pfam" id="PF00069">
    <property type="entry name" value="Pkinase"/>
    <property type="match status" value="1"/>
</dbReference>
<evidence type="ECO:0000256" key="2">
    <source>
        <dbReference type="ARBA" id="ARBA00022737"/>
    </source>
</evidence>
<reference evidence="6 7" key="1">
    <citation type="submission" date="2019-02" db="EMBL/GenBank/DDBJ databases">
        <title>Deep-cultivation of Planctomycetes and their phenomic and genomic characterization uncovers novel biology.</title>
        <authorList>
            <person name="Wiegand S."/>
            <person name="Jogler M."/>
            <person name="Boedeker C."/>
            <person name="Pinto D."/>
            <person name="Vollmers J."/>
            <person name="Rivas-Marin E."/>
            <person name="Kohn T."/>
            <person name="Peeters S.H."/>
            <person name="Heuer A."/>
            <person name="Rast P."/>
            <person name="Oberbeckmann S."/>
            <person name="Bunk B."/>
            <person name="Jeske O."/>
            <person name="Meyerdierks A."/>
            <person name="Storesund J.E."/>
            <person name="Kallscheuer N."/>
            <person name="Luecker S."/>
            <person name="Lage O.M."/>
            <person name="Pohl T."/>
            <person name="Merkel B.J."/>
            <person name="Hornburger P."/>
            <person name="Mueller R.-W."/>
            <person name="Bruemmer F."/>
            <person name="Labrenz M."/>
            <person name="Spormann A.M."/>
            <person name="Op den Camp H."/>
            <person name="Overmann J."/>
            <person name="Amann R."/>
            <person name="Jetten M.S.M."/>
            <person name="Mascher T."/>
            <person name="Medema M.H."/>
            <person name="Devos D.P."/>
            <person name="Kaster A.-K."/>
            <person name="Ovreas L."/>
            <person name="Rohde M."/>
            <person name="Galperin M.Y."/>
            <person name="Jogler C."/>
        </authorList>
    </citation>
    <scope>NUCLEOTIDE SEQUENCE [LARGE SCALE GENOMIC DNA]</scope>
    <source>
        <strain evidence="6 7">ElP</strain>
    </source>
</reference>
<feature type="repeat" description="WD" evidence="3">
    <location>
        <begin position="1114"/>
        <end position="1145"/>
    </location>
</feature>
<dbReference type="SMART" id="SM00320">
    <property type="entry name" value="WD40"/>
    <property type="match status" value="10"/>
</dbReference>
<dbReference type="InterPro" id="IPR018910">
    <property type="entry name" value="LpqB_C"/>
</dbReference>
<evidence type="ECO:0000256" key="1">
    <source>
        <dbReference type="ARBA" id="ARBA00022574"/>
    </source>
</evidence>
<dbReference type="Pfam" id="PF00400">
    <property type="entry name" value="WD40"/>
    <property type="match status" value="6"/>
</dbReference>
<feature type="repeat" description="WD" evidence="3">
    <location>
        <begin position="1072"/>
        <end position="1113"/>
    </location>
</feature>
<evidence type="ECO:0000313" key="6">
    <source>
        <dbReference type="EMBL" id="QDV35849.1"/>
    </source>
</evidence>
<dbReference type="KEGG" id="tpla:ElP_37570"/>
<evidence type="ECO:0000259" key="5">
    <source>
        <dbReference type="PROSITE" id="PS50011"/>
    </source>
</evidence>
<dbReference type="PROSITE" id="PS50011">
    <property type="entry name" value="PROTEIN_KINASE_DOM"/>
    <property type="match status" value="1"/>
</dbReference>
<dbReference type="OrthoDB" id="500858at2"/>
<dbReference type="CDD" id="cd00200">
    <property type="entry name" value="WD40"/>
    <property type="match status" value="1"/>
</dbReference>
<feature type="domain" description="Protein kinase" evidence="5">
    <location>
        <begin position="101"/>
        <end position="374"/>
    </location>
</feature>
<dbReference type="InterPro" id="IPR011009">
    <property type="entry name" value="Kinase-like_dom_sf"/>
</dbReference>
<dbReference type="Gene3D" id="3.30.200.20">
    <property type="entry name" value="Phosphorylase Kinase, domain 1"/>
    <property type="match status" value="1"/>
</dbReference>
<dbReference type="PANTHER" id="PTHR19879:SF9">
    <property type="entry name" value="TRANSCRIPTION INITIATION FACTOR TFIID SUBUNIT 5"/>
    <property type="match status" value="1"/>
</dbReference>
<keyword evidence="7" id="KW-1185">Reference proteome</keyword>
<dbReference type="InterPro" id="IPR015943">
    <property type="entry name" value="WD40/YVTN_repeat-like_dom_sf"/>
</dbReference>
<dbReference type="InterPro" id="IPR019775">
    <property type="entry name" value="WD40_repeat_CS"/>
</dbReference>
<dbReference type="GO" id="GO:0004674">
    <property type="term" value="F:protein serine/threonine kinase activity"/>
    <property type="evidence" value="ECO:0007669"/>
    <property type="project" value="UniProtKB-EC"/>
</dbReference>
<dbReference type="PROSITE" id="PS00108">
    <property type="entry name" value="PROTEIN_KINASE_ST"/>
    <property type="match status" value="1"/>
</dbReference>